<feature type="domain" description="Outer membrane protein beta-barrel" evidence="3">
    <location>
        <begin position="7"/>
        <end position="211"/>
    </location>
</feature>
<evidence type="ECO:0000313" key="4">
    <source>
        <dbReference type="EMBL" id="PQJ61833.1"/>
    </source>
</evidence>
<feature type="chain" id="PRO_5015609825" evidence="2">
    <location>
        <begin position="19"/>
        <end position="213"/>
    </location>
</feature>
<accession>A0A2S7VI30</accession>
<keyword evidence="1 2" id="KW-0732">Signal</keyword>
<dbReference type="SUPFAM" id="SSF56925">
    <property type="entry name" value="OMPA-like"/>
    <property type="match status" value="1"/>
</dbReference>
<evidence type="ECO:0000259" key="3">
    <source>
        <dbReference type="Pfam" id="PF13505"/>
    </source>
</evidence>
<dbReference type="InterPro" id="IPR011250">
    <property type="entry name" value="OMP/PagP_B-barrel"/>
</dbReference>
<evidence type="ECO:0000256" key="1">
    <source>
        <dbReference type="ARBA" id="ARBA00022729"/>
    </source>
</evidence>
<dbReference type="Pfam" id="PF13505">
    <property type="entry name" value="OMP_b-brl"/>
    <property type="match status" value="1"/>
</dbReference>
<comment type="caution">
    <text evidence="4">The sequence shown here is derived from an EMBL/GenBank/DDBJ whole genome shotgun (WGS) entry which is preliminary data.</text>
</comment>
<name>A0A2S7VI30_PHOAN</name>
<dbReference type="Gene3D" id="2.40.160.20">
    <property type="match status" value="1"/>
</dbReference>
<evidence type="ECO:0000256" key="2">
    <source>
        <dbReference type="SAM" id="SignalP"/>
    </source>
</evidence>
<organism evidence="4 5">
    <name type="scientific">Photobacterium angustum</name>
    <dbReference type="NCBI Taxonomy" id="661"/>
    <lineage>
        <taxon>Bacteria</taxon>
        <taxon>Pseudomonadati</taxon>
        <taxon>Pseudomonadota</taxon>
        <taxon>Gammaproteobacteria</taxon>
        <taxon>Vibrionales</taxon>
        <taxon>Vibrionaceae</taxon>
        <taxon>Photobacterium</taxon>
    </lineage>
</organism>
<sequence length="213" mass="23575">MKKSVLLSLAFLSGSAVATPYMGLEYGSASVKHDYQTHFLADNKTVVASDSSSVFGGFIGYKTENNYGFEVSYKQFDLDGESSQLLLSDKPGFILEREWESDLSVKQISLKPVVFYSLSENIQLKSGLGLTYSHYKYTSSSHDEYEHVLNDDIEINLPRSGGESKKDSALGIVASIGVDYNLYRNIHIGAAMEYYVDNIANGGNITVNTSYFF</sequence>
<feature type="signal peptide" evidence="2">
    <location>
        <begin position="1"/>
        <end position="18"/>
    </location>
</feature>
<reference evidence="4 5" key="1">
    <citation type="submission" date="2016-12" db="EMBL/GenBank/DDBJ databases">
        <title>Diversity of luminous bacteria.</title>
        <authorList>
            <person name="Yoshizawa S."/>
            <person name="Kogure K."/>
        </authorList>
    </citation>
    <scope>NUCLEOTIDE SEQUENCE [LARGE SCALE GENOMIC DNA]</scope>
    <source>
        <strain evidence="4 5">LC1-200</strain>
    </source>
</reference>
<dbReference type="OrthoDB" id="5829709at2"/>
<dbReference type="NCBIfam" id="NF033908">
    <property type="entry name" value="AcfA_fam_omp"/>
    <property type="match status" value="1"/>
</dbReference>
<proteinExistence type="predicted"/>
<gene>
    <name evidence="4" type="ORF">BTO08_16320</name>
</gene>
<dbReference type="Proteomes" id="UP000238730">
    <property type="component" value="Unassembled WGS sequence"/>
</dbReference>
<evidence type="ECO:0000313" key="5">
    <source>
        <dbReference type="Proteomes" id="UP000238730"/>
    </source>
</evidence>
<protein>
    <submittedName>
        <fullName evidence="4">Peptide ABC transporter permease</fullName>
    </submittedName>
</protein>
<dbReference type="AlphaFoldDB" id="A0A2S7VI30"/>
<dbReference type="InterPro" id="IPR027385">
    <property type="entry name" value="Beta-barrel_OMP"/>
</dbReference>
<dbReference type="EMBL" id="MSCJ01000003">
    <property type="protein sequence ID" value="PQJ61833.1"/>
    <property type="molecule type" value="Genomic_DNA"/>
</dbReference>
<dbReference type="RefSeq" id="WP_105061691.1">
    <property type="nucleotide sequence ID" value="NZ_MSCJ01000003.1"/>
</dbReference>